<dbReference type="SUPFAM" id="SSF48371">
    <property type="entry name" value="ARM repeat"/>
    <property type="match status" value="1"/>
</dbReference>
<feature type="compositionally biased region" description="Polar residues" evidence="1">
    <location>
        <begin position="49"/>
        <end position="58"/>
    </location>
</feature>
<dbReference type="PANTHER" id="PTHR23315">
    <property type="entry name" value="U BOX DOMAIN-CONTAINING"/>
    <property type="match status" value="1"/>
</dbReference>
<feature type="region of interest" description="Disordered" evidence="1">
    <location>
        <begin position="1"/>
        <end position="24"/>
    </location>
</feature>
<name>A0ABQ8UNJ9_9EUKA</name>
<gene>
    <name evidence="2" type="ORF">PAPYR_4833</name>
</gene>
<dbReference type="Proteomes" id="UP001141327">
    <property type="component" value="Unassembled WGS sequence"/>
</dbReference>
<reference evidence="2" key="1">
    <citation type="journal article" date="2022" name="bioRxiv">
        <title>Genomics of Preaxostyla Flagellates Illuminates Evolutionary Transitions and the Path Towards Mitochondrial Loss.</title>
        <authorList>
            <person name="Novak L.V.F."/>
            <person name="Treitli S.C."/>
            <person name="Pyrih J."/>
            <person name="Halakuc P."/>
            <person name="Pipaliya S.V."/>
            <person name="Vacek V."/>
            <person name="Brzon O."/>
            <person name="Soukal P."/>
            <person name="Eme L."/>
            <person name="Dacks J.B."/>
            <person name="Karnkowska A."/>
            <person name="Elias M."/>
            <person name="Hampl V."/>
        </authorList>
    </citation>
    <scope>NUCLEOTIDE SEQUENCE</scope>
    <source>
        <strain evidence="2">RCP-MX</strain>
    </source>
</reference>
<organism evidence="2 3">
    <name type="scientific">Paratrimastix pyriformis</name>
    <dbReference type="NCBI Taxonomy" id="342808"/>
    <lineage>
        <taxon>Eukaryota</taxon>
        <taxon>Metamonada</taxon>
        <taxon>Preaxostyla</taxon>
        <taxon>Paratrimastigidae</taxon>
        <taxon>Paratrimastix</taxon>
    </lineage>
</organism>
<comment type="caution">
    <text evidence="2">The sequence shown here is derived from an EMBL/GenBank/DDBJ whole genome shotgun (WGS) entry which is preliminary data.</text>
</comment>
<evidence type="ECO:0000256" key="1">
    <source>
        <dbReference type="SAM" id="MobiDB-lite"/>
    </source>
</evidence>
<dbReference type="InterPro" id="IPR011989">
    <property type="entry name" value="ARM-like"/>
</dbReference>
<feature type="region of interest" description="Disordered" evidence="1">
    <location>
        <begin position="37"/>
        <end position="60"/>
    </location>
</feature>
<dbReference type="PANTHER" id="PTHR23315:SF7">
    <property type="entry name" value="U-BOX DOMAIN-CONTAINING PROTEIN 4"/>
    <property type="match status" value="1"/>
</dbReference>
<accession>A0ABQ8UNJ9</accession>
<sequence length="401" mass="41894">MWPRISLKQSATWPAAPENAAPSAVPGWPPRLWSCSGAPSSPPTPMWHRSSSGQSATWPTAIPRTAAPSAVPGWSPRWWSCSGALIATNPDVTYELLVVMGSLTDHNPENRSAFGRAGVVAPLVGLLRSNPATLIALTYELLRAISNVACGNPENRTAFGRAGGGRPAYVAYELLWAIGKLTHGNPENCTAFGRAGVAAPLVELFRSIATNPDVASELLWAIGTLASGNPVNRSAFGRAGVAAPLVGLLRSNPATLIATHPDVASDLLRAIGNLACGDPENRSAFGRAGVAAPLVELLRCNPALIATNPRTALPWAGPVGLPRWWGCSAPSRPQLRALTLLPDGVVIALSAICALADGSEANLEALRRMPATRPLVEQLLAACPGDELVAQADARALLEHL</sequence>
<dbReference type="SMART" id="SM00185">
    <property type="entry name" value="ARM"/>
    <property type="match status" value="3"/>
</dbReference>
<dbReference type="InterPro" id="IPR000225">
    <property type="entry name" value="Armadillo"/>
</dbReference>
<proteinExistence type="predicted"/>
<dbReference type="InterPro" id="IPR016024">
    <property type="entry name" value="ARM-type_fold"/>
</dbReference>
<evidence type="ECO:0000313" key="2">
    <source>
        <dbReference type="EMBL" id="KAJ4459287.1"/>
    </source>
</evidence>
<dbReference type="EMBL" id="JAPMOS010000021">
    <property type="protein sequence ID" value="KAJ4459287.1"/>
    <property type="molecule type" value="Genomic_DNA"/>
</dbReference>
<keyword evidence="3" id="KW-1185">Reference proteome</keyword>
<evidence type="ECO:0000313" key="3">
    <source>
        <dbReference type="Proteomes" id="UP001141327"/>
    </source>
</evidence>
<dbReference type="Gene3D" id="1.25.10.10">
    <property type="entry name" value="Leucine-rich Repeat Variant"/>
    <property type="match status" value="2"/>
</dbReference>
<protein>
    <submittedName>
        <fullName evidence="2">Uncharacterized protein</fullName>
    </submittedName>
</protein>